<feature type="domain" description="VWFA" evidence="4">
    <location>
        <begin position="190"/>
        <end position="307"/>
    </location>
</feature>
<dbReference type="GO" id="GO:0005178">
    <property type="term" value="F:integrin binding"/>
    <property type="evidence" value="ECO:0007669"/>
    <property type="project" value="TreeGrafter"/>
</dbReference>
<dbReference type="GO" id="GO:0098609">
    <property type="term" value="P:cell-cell adhesion"/>
    <property type="evidence" value="ECO:0007669"/>
    <property type="project" value="TreeGrafter"/>
</dbReference>
<organism evidence="5 6">
    <name type="scientific">Silurus meridionalis</name>
    <name type="common">Southern catfish</name>
    <name type="synonym">Silurus soldatovi meridionalis</name>
    <dbReference type="NCBI Taxonomy" id="175797"/>
    <lineage>
        <taxon>Eukaryota</taxon>
        <taxon>Metazoa</taxon>
        <taxon>Chordata</taxon>
        <taxon>Craniata</taxon>
        <taxon>Vertebrata</taxon>
        <taxon>Euteleostomi</taxon>
        <taxon>Actinopterygii</taxon>
        <taxon>Neopterygii</taxon>
        <taxon>Teleostei</taxon>
        <taxon>Ostariophysi</taxon>
        <taxon>Siluriformes</taxon>
        <taxon>Siluridae</taxon>
        <taxon>Silurus</taxon>
    </lineage>
</organism>
<evidence type="ECO:0000256" key="2">
    <source>
        <dbReference type="PROSITE-ProRule" id="PRU00803"/>
    </source>
</evidence>
<dbReference type="SUPFAM" id="SSF53300">
    <property type="entry name" value="vWA-like"/>
    <property type="match status" value="1"/>
</dbReference>
<dbReference type="GO" id="GO:0033627">
    <property type="term" value="P:cell adhesion mediated by integrin"/>
    <property type="evidence" value="ECO:0007669"/>
    <property type="project" value="TreeGrafter"/>
</dbReference>
<evidence type="ECO:0000313" key="5">
    <source>
        <dbReference type="EMBL" id="KAF7705018.1"/>
    </source>
</evidence>
<dbReference type="Pfam" id="PF00092">
    <property type="entry name" value="VWA"/>
    <property type="match status" value="1"/>
</dbReference>
<gene>
    <name evidence="5" type="ORF">HF521_020304</name>
</gene>
<dbReference type="Proteomes" id="UP000606274">
    <property type="component" value="Unassembled WGS sequence"/>
</dbReference>
<dbReference type="GO" id="GO:0008305">
    <property type="term" value="C:integrin complex"/>
    <property type="evidence" value="ECO:0007669"/>
    <property type="project" value="InterPro"/>
</dbReference>
<sequence>MAALKMGGILLPYIFLLSVSQPGMAFNIDPNPWKNFSPTQNVAFGYKVIQKATNSLIVSDPLIQSQNERGQVYNCDVNLGTCLPITINVPPEAVNMSLGLSMTKDPQTSNTVVCGPTIPIHCKQFTAYNGMCFTLNSRNFPSEPMPRQLRDCPLPTDIAFLMDGSGSVNNFAVAQYSSGCEIHIHFNSFSSTNQIQSITQFRGGTYTATAIKKVVNEVFSIQAGAREKANRVLVVITDGQSHDRNDLPSAANSAEKKKIIRYAIGVGGAFDSRDAENELKTIASDPDAKHVFKVNDFSVLEEIRNALEETIIAIEGTKTTGESAKMEFAQDGFSADFFQNGQIIMGAVGAFQWKGGYQMYNSGEPSGTFQKGDNEDSYLGYSMTVANVWPNKYIIQGAPRNNHTGKVIISDTTGTVHSLDSPEPQIGAYYGAELCVVDLDSNTFSDLLLVSAPLHNEGDQEGKVFVYTFMQSQVTYKQVLKGTPGKEEGLE</sequence>
<dbReference type="PANTHER" id="PTHR23220">
    <property type="entry name" value="INTEGRIN ALPHA"/>
    <property type="match status" value="1"/>
</dbReference>
<keyword evidence="6" id="KW-1185">Reference proteome</keyword>
<accession>A0A8T0BD07</accession>
<dbReference type="SUPFAM" id="SSF69318">
    <property type="entry name" value="Integrin alpha N-terminal domain"/>
    <property type="match status" value="1"/>
</dbReference>
<reference evidence="5" key="1">
    <citation type="submission" date="2020-08" db="EMBL/GenBank/DDBJ databases">
        <title>Chromosome-level assembly of Southern catfish (Silurus meridionalis) provides insights into visual adaptation to the nocturnal and benthic lifestyles.</title>
        <authorList>
            <person name="Zhang Y."/>
            <person name="Wang D."/>
            <person name="Peng Z."/>
        </authorList>
    </citation>
    <scope>NUCLEOTIDE SEQUENCE</scope>
    <source>
        <strain evidence="5">SWU-2019-XX</strain>
        <tissue evidence="5">Muscle</tissue>
    </source>
</reference>
<dbReference type="Gene3D" id="2.130.10.130">
    <property type="entry name" value="Integrin alpha, N-terminal"/>
    <property type="match status" value="2"/>
</dbReference>
<dbReference type="InterPro" id="IPR036465">
    <property type="entry name" value="vWFA_dom_sf"/>
</dbReference>
<feature type="chain" id="PRO_5035962452" description="VWFA domain-containing protein" evidence="3">
    <location>
        <begin position="26"/>
        <end position="491"/>
    </location>
</feature>
<keyword evidence="1" id="KW-0325">Glycoprotein</keyword>
<evidence type="ECO:0000256" key="1">
    <source>
        <dbReference type="ARBA" id="ARBA00023180"/>
    </source>
</evidence>
<dbReference type="EMBL" id="JABFDY010000007">
    <property type="protein sequence ID" value="KAF7705018.1"/>
    <property type="molecule type" value="Genomic_DNA"/>
</dbReference>
<dbReference type="InterPro" id="IPR002035">
    <property type="entry name" value="VWF_A"/>
</dbReference>
<dbReference type="InterPro" id="IPR028994">
    <property type="entry name" value="Integrin_alpha_N"/>
</dbReference>
<name>A0A8T0BD07_SILME</name>
<keyword evidence="3" id="KW-0401">Integrin</keyword>
<keyword evidence="3" id="KW-0675">Receptor</keyword>
<comment type="similarity">
    <text evidence="3">Belongs to the integrin alpha chain family.</text>
</comment>
<dbReference type="InterPro" id="IPR013519">
    <property type="entry name" value="Int_alpha_beta-p"/>
</dbReference>
<protein>
    <recommendedName>
        <fullName evidence="4">VWFA domain-containing protein</fullName>
    </recommendedName>
</protein>
<dbReference type="SMART" id="SM00327">
    <property type="entry name" value="VWA"/>
    <property type="match status" value="1"/>
</dbReference>
<dbReference type="PROSITE" id="PS50234">
    <property type="entry name" value="VWFA"/>
    <property type="match status" value="1"/>
</dbReference>
<keyword evidence="3" id="KW-0130">Cell adhesion</keyword>
<proteinExistence type="inferred from homology"/>
<dbReference type="PANTHER" id="PTHR23220:SF118">
    <property type="entry name" value="INTEGRIN ALPHA-X"/>
    <property type="match status" value="1"/>
</dbReference>
<dbReference type="GO" id="GO:0007160">
    <property type="term" value="P:cell-matrix adhesion"/>
    <property type="evidence" value="ECO:0007669"/>
    <property type="project" value="TreeGrafter"/>
</dbReference>
<comment type="caution">
    <text evidence="5">The sequence shown here is derived from an EMBL/GenBank/DDBJ whole genome shotgun (WGS) entry which is preliminary data.</text>
</comment>
<evidence type="ECO:0000313" key="6">
    <source>
        <dbReference type="Proteomes" id="UP000606274"/>
    </source>
</evidence>
<keyword evidence="3" id="KW-0732">Signal</keyword>
<dbReference type="InterPro" id="IPR000413">
    <property type="entry name" value="Integrin_alpha"/>
</dbReference>
<dbReference type="GO" id="GO:0007229">
    <property type="term" value="P:integrin-mediated signaling pathway"/>
    <property type="evidence" value="ECO:0007669"/>
    <property type="project" value="UniProtKB-KW"/>
</dbReference>
<dbReference type="AlphaFoldDB" id="A0A8T0BD07"/>
<feature type="repeat" description="FG-GAP" evidence="2">
    <location>
        <begin position="416"/>
        <end position="476"/>
    </location>
</feature>
<dbReference type="SMART" id="SM00191">
    <property type="entry name" value="Int_alpha"/>
    <property type="match status" value="2"/>
</dbReference>
<dbReference type="PRINTS" id="PR01185">
    <property type="entry name" value="INTEGRINA"/>
</dbReference>
<dbReference type="PROSITE" id="PS51470">
    <property type="entry name" value="FG_GAP"/>
    <property type="match status" value="1"/>
</dbReference>
<feature type="signal peptide" evidence="3">
    <location>
        <begin position="1"/>
        <end position="25"/>
    </location>
</feature>
<comment type="subcellular location">
    <subcellularLocation>
        <location evidence="3">Membrane</location>
        <topology evidence="3">Single-pass type I membrane protein</topology>
    </subcellularLocation>
</comment>
<dbReference type="GO" id="GO:0009897">
    <property type="term" value="C:external side of plasma membrane"/>
    <property type="evidence" value="ECO:0007669"/>
    <property type="project" value="TreeGrafter"/>
</dbReference>
<evidence type="ECO:0000259" key="4">
    <source>
        <dbReference type="PROSITE" id="PS50234"/>
    </source>
</evidence>
<evidence type="ECO:0000256" key="3">
    <source>
        <dbReference type="RuleBase" id="RU003762"/>
    </source>
</evidence>